<dbReference type="Gene3D" id="2.60.120.40">
    <property type="match status" value="1"/>
</dbReference>
<sequence>MADEMKLLKNEIAVIRNLLREQNERLTRLEMENDALKTTVTKLENDNLLTRDRLVNISDENKALKQEVSDLRRQVTTIQEDSNIENLDKQEAPSGAFRETDVHRRLLLPDAGSPSTTPLPVEPVAFYAYMSKSEPTPSNHHALVFDVLKTNLGNGYNKYSGTFVAPYAGTYVFTWTINTNPHGAHFINLMVNTAIVGGTLADTQDTADFDSDSNTAVVVLSQGDSVILRTTYNSDRADIYADSHSFTSFAGWRL</sequence>
<evidence type="ECO:0000256" key="4">
    <source>
        <dbReference type="SAM" id="Coils"/>
    </source>
</evidence>
<organism evidence="6 7">
    <name type="scientific">Magallana gigas</name>
    <name type="common">Pacific oyster</name>
    <name type="synonym">Crassostrea gigas</name>
    <dbReference type="NCBI Taxonomy" id="29159"/>
    <lineage>
        <taxon>Eukaryota</taxon>
        <taxon>Metazoa</taxon>
        <taxon>Spiralia</taxon>
        <taxon>Lophotrochozoa</taxon>
        <taxon>Mollusca</taxon>
        <taxon>Bivalvia</taxon>
        <taxon>Autobranchia</taxon>
        <taxon>Pteriomorphia</taxon>
        <taxon>Ostreida</taxon>
        <taxon>Ostreoidea</taxon>
        <taxon>Ostreidae</taxon>
        <taxon>Magallana</taxon>
    </lineage>
</organism>
<evidence type="ECO:0000256" key="3">
    <source>
        <dbReference type="ARBA" id="ARBA00022729"/>
    </source>
</evidence>
<dbReference type="PANTHER" id="PTHR22923:SF62">
    <property type="entry name" value="CVP18"/>
    <property type="match status" value="1"/>
</dbReference>
<evidence type="ECO:0000259" key="5">
    <source>
        <dbReference type="PROSITE" id="PS50871"/>
    </source>
</evidence>
<keyword evidence="3" id="KW-0732">Signal</keyword>
<evidence type="ECO:0000256" key="2">
    <source>
        <dbReference type="ARBA" id="ARBA00022525"/>
    </source>
</evidence>
<dbReference type="EnsemblMetazoa" id="G2718.1">
    <property type="protein sequence ID" value="G2718.1:cds"/>
    <property type="gene ID" value="G2718"/>
</dbReference>
<dbReference type="SMART" id="SM00110">
    <property type="entry name" value="C1Q"/>
    <property type="match status" value="1"/>
</dbReference>
<dbReference type="InterPro" id="IPR050822">
    <property type="entry name" value="Cerebellin_Synaptic_Org"/>
</dbReference>
<dbReference type="InterPro" id="IPR008983">
    <property type="entry name" value="Tumour_necrosis_fac-like_dom"/>
</dbReference>
<dbReference type="GO" id="GO:0005615">
    <property type="term" value="C:extracellular space"/>
    <property type="evidence" value="ECO:0007669"/>
    <property type="project" value="TreeGrafter"/>
</dbReference>
<keyword evidence="4" id="KW-0175">Coiled coil</keyword>
<dbReference type="PROSITE" id="PS50871">
    <property type="entry name" value="C1Q"/>
    <property type="match status" value="1"/>
</dbReference>
<evidence type="ECO:0000313" key="6">
    <source>
        <dbReference type="EnsemblMetazoa" id="G2718.1:cds"/>
    </source>
</evidence>
<dbReference type="Pfam" id="PF00386">
    <property type="entry name" value="C1q"/>
    <property type="match status" value="1"/>
</dbReference>
<dbReference type="PANTHER" id="PTHR22923">
    <property type="entry name" value="CEREBELLIN-RELATED"/>
    <property type="match status" value="1"/>
</dbReference>
<accession>A0A8W8LA96</accession>
<keyword evidence="2" id="KW-0964">Secreted</keyword>
<comment type="subcellular location">
    <subcellularLocation>
        <location evidence="1">Secreted</location>
    </subcellularLocation>
</comment>
<dbReference type="InterPro" id="IPR001073">
    <property type="entry name" value="C1q_dom"/>
</dbReference>
<dbReference type="AlphaFoldDB" id="A0A8W8LA96"/>
<protein>
    <recommendedName>
        <fullName evidence="5">C1q domain-containing protein</fullName>
    </recommendedName>
</protein>
<dbReference type="PRINTS" id="PR00007">
    <property type="entry name" value="COMPLEMNTC1Q"/>
</dbReference>
<evidence type="ECO:0000256" key="1">
    <source>
        <dbReference type="ARBA" id="ARBA00004613"/>
    </source>
</evidence>
<name>A0A8W8LA96_MAGGI</name>
<evidence type="ECO:0000313" key="7">
    <source>
        <dbReference type="Proteomes" id="UP000005408"/>
    </source>
</evidence>
<proteinExistence type="predicted"/>
<keyword evidence="7" id="KW-1185">Reference proteome</keyword>
<reference evidence="6" key="1">
    <citation type="submission" date="2022-08" db="UniProtKB">
        <authorList>
            <consortium name="EnsemblMetazoa"/>
        </authorList>
    </citation>
    <scope>IDENTIFICATION</scope>
    <source>
        <strain evidence="6">05x7-T-G4-1.051#20</strain>
    </source>
</reference>
<feature type="coiled-coil region" evidence="4">
    <location>
        <begin position="5"/>
        <end position="81"/>
    </location>
</feature>
<dbReference type="SUPFAM" id="SSF49842">
    <property type="entry name" value="TNF-like"/>
    <property type="match status" value="1"/>
</dbReference>
<feature type="domain" description="C1q" evidence="5">
    <location>
        <begin position="119"/>
        <end position="254"/>
    </location>
</feature>
<dbReference type="Proteomes" id="UP000005408">
    <property type="component" value="Unassembled WGS sequence"/>
</dbReference>